<feature type="chain" id="PRO_5039655573" evidence="2">
    <location>
        <begin position="20"/>
        <end position="643"/>
    </location>
</feature>
<proteinExistence type="predicted"/>
<accession>A0A315YPE9</accession>
<dbReference type="Pfam" id="PF07581">
    <property type="entry name" value="Glug"/>
    <property type="match status" value="2"/>
</dbReference>
<name>A0A315YPE9_RUMFL</name>
<evidence type="ECO:0000313" key="4">
    <source>
        <dbReference type="EMBL" id="PWJ13892.1"/>
    </source>
</evidence>
<sequence>MKKKLSLSIASAMVISLCACGTKSDSSSSKPESSSAVELSSAEQLLEDVRGTYDELFTVICDDKYDQVWLDKCEAIVGADMAADCAEMLKNACTGTVYGEDAVKKYTAPEEAQFDCYFINGVDQFVFDGSTISGLDEKGEKVFEHEYSYVKDLSLGGMMDGFLYETSDEDAGEFRYFFMMPDTPATTYHIEFRYGSDEAALAEYAEGDYAYWLAAGIPADCDDKLIDNVIGLFVEENLSETGDEASTGSEGDTLEIGTAEELVSFAKSVTDGSMGGYAGKTVVLTDDIDCTDIEWTPIGTMDLEDMSNHDCMFQGVFDGNGHTISNVTFDSNTPICGAGIIGMNLGEVKNLTAKNINIHCTDTYSMAIGGVVGYNMGEIHDVTLTGENEIAGVNAIGGITGGSTNHVHDCTVDGTTIRVLGDNDFSDGRIIQCDVAECGGLIIGGSFGGTIENCTAKGKIIAEGNEPVGMGGIAGCLEMMDSVTDCTADVEIISAKGGHAIGGLCGYSGTHSVGDIALATEGVESHAYPGIIKNCSVTVKMNVPGATHVGGLIGTGLYYYGEETAFRIVDCSVKAEITGAVTPGAVAGRAENSVIESCKAEVTLDGAELTDEIGKTDKMYESADQEGAEEAEGTQEAEKKDAA</sequence>
<feature type="region of interest" description="Disordered" evidence="1">
    <location>
        <begin position="611"/>
        <end position="643"/>
    </location>
</feature>
<evidence type="ECO:0000313" key="5">
    <source>
        <dbReference type="Proteomes" id="UP000245720"/>
    </source>
</evidence>
<organism evidence="4 5">
    <name type="scientific">Ruminococcus flavefaciens</name>
    <dbReference type="NCBI Taxonomy" id="1265"/>
    <lineage>
        <taxon>Bacteria</taxon>
        <taxon>Bacillati</taxon>
        <taxon>Bacillota</taxon>
        <taxon>Clostridia</taxon>
        <taxon>Eubacteriales</taxon>
        <taxon>Oscillospiraceae</taxon>
        <taxon>Ruminococcus</taxon>
    </lineage>
</organism>
<evidence type="ECO:0000259" key="3">
    <source>
        <dbReference type="Pfam" id="PF07581"/>
    </source>
</evidence>
<dbReference type="InterPro" id="IPR011493">
    <property type="entry name" value="GLUG"/>
</dbReference>
<evidence type="ECO:0000256" key="2">
    <source>
        <dbReference type="SAM" id="SignalP"/>
    </source>
</evidence>
<reference evidence="4 5" key="1">
    <citation type="submission" date="2018-05" db="EMBL/GenBank/DDBJ databases">
        <title>The Hungate 1000. A catalogue of reference genomes from the rumen microbiome.</title>
        <authorList>
            <person name="Kelly W."/>
        </authorList>
    </citation>
    <scope>NUCLEOTIDE SEQUENCE [LARGE SCALE GENOMIC DNA]</scope>
    <source>
        <strain evidence="4 5">SAb67</strain>
    </source>
</reference>
<dbReference type="EMBL" id="QGDI01000003">
    <property type="protein sequence ID" value="PWJ13892.1"/>
    <property type="molecule type" value="Genomic_DNA"/>
</dbReference>
<comment type="caution">
    <text evidence="4">The sequence shown here is derived from an EMBL/GenBank/DDBJ whole genome shotgun (WGS) entry which is preliminary data.</text>
</comment>
<protein>
    <submittedName>
        <fullName evidence="4">GLUG motif-containing protein</fullName>
    </submittedName>
</protein>
<dbReference type="RefSeq" id="WP_109725690.1">
    <property type="nucleotide sequence ID" value="NZ_QGDI01000003.1"/>
</dbReference>
<feature type="compositionally biased region" description="Acidic residues" evidence="1">
    <location>
        <begin position="623"/>
        <end position="635"/>
    </location>
</feature>
<feature type="domain" description="GLUG" evidence="3">
    <location>
        <begin position="365"/>
        <end position="386"/>
    </location>
</feature>
<dbReference type="InterPro" id="IPR012674">
    <property type="entry name" value="Calycin"/>
</dbReference>
<feature type="compositionally biased region" description="Basic and acidic residues" evidence="1">
    <location>
        <begin position="612"/>
        <end position="621"/>
    </location>
</feature>
<dbReference type="Gene3D" id="2.40.128.20">
    <property type="match status" value="1"/>
</dbReference>
<dbReference type="AlphaFoldDB" id="A0A315YPE9"/>
<gene>
    <name evidence="4" type="ORF">IE37_00822</name>
</gene>
<dbReference type="Proteomes" id="UP000245720">
    <property type="component" value="Unassembled WGS sequence"/>
</dbReference>
<evidence type="ECO:0000256" key="1">
    <source>
        <dbReference type="SAM" id="MobiDB-lite"/>
    </source>
</evidence>
<dbReference type="OrthoDB" id="1955657at2"/>
<dbReference type="PROSITE" id="PS51257">
    <property type="entry name" value="PROKAR_LIPOPROTEIN"/>
    <property type="match status" value="1"/>
</dbReference>
<feature type="domain" description="GLUG" evidence="3">
    <location>
        <begin position="437"/>
        <end position="461"/>
    </location>
</feature>
<keyword evidence="2" id="KW-0732">Signal</keyword>
<feature type="signal peptide" evidence="2">
    <location>
        <begin position="1"/>
        <end position="19"/>
    </location>
</feature>
<dbReference type="Gene3D" id="2.160.20.110">
    <property type="match status" value="1"/>
</dbReference>